<proteinExistence type="predicted"/>
<evidence type="ECO:0000256" key="5">
    <source>
        <dbReference type="ARBA" id="ARBA00022840"/>
    </source>
</evidence>
<accession>A0A1Y2C6Y8</accession>
<dbReference type="AlphaFoldDB" id="A0A1Y2C6Y8"/>
<dbReference type="SMART" id="SM00220">
    <property type="entry name" value="S_TKc"/>
    <property type="match status" value="1"/>
</dbReference>
<dbReference type="PROSITE" id="PS00107">
    <property type="entry name" value="PROTEIN_KINASE_ATP"/>
    <property type="match status" value="1"/>
</dbReference>
<feature type="region of interest" description="Disordered" evidence="7">
    <location>
        <begin position="343"/>
        <end position="378"/>
    </location>
</feature>
<evidence type="ECO:0000256" key="2">
    <source>
        <dbReference type="ARBA" id="ARBA00022679"/>
    </source>
</evidence>
<feature type="compositionally biased region" description="Low complexity" evidence="7">
    <location>
        <begin position="35"/>
        <end position="46"/>
    </location>
</feature>
<dbReference type="GO" id="GO:0004674">
    <property type="term" value="F:protein serine/threonine kinase activity"/>
    <property type="evidence" value="ECO:0007669"/>
    <property type="project" value="UniProtKB-KW"/>
</dbReference>
<reference evidence="9 10" key="1">
    <citation type="submission" date="2016-07" db="EMBL/GenBank/DDBJ databases">
        <title>Pervasive Adenine N6-methylation of Active Genes in Fungi.</title>
        <authorList>
            <consortium name="DOE Joint Genome Institute"/>
            <person name="Mondo S.J."/>
            <person name="Dannebaum R.O."/>
            <person name="Kuo R.C."/>
            <person name="Labutti K."/>
            <person name="Haridas S."/>
            <person name="Kuo A."/>
            <person name="Salamov A."/>
            <person name="Ahrendt S.R."/>
            <person name="Lipzen A."/>
            <person name="Sullivan W."/>
            <person name="Andreopoulos W.B."/>
            <person name="Clum A."/>
            <person name="Lindquist E."/>
            <person name="Daum C."/>
            <person name="Ramamoorthy G.K."/>
            <person name="Gryganskyi A."/>
            <person name="Culley D."/>
            <person name="Magnuson J.K."/>
            <person name="James T.Y."/>
            <person name="O'Malley M.A."/>
            <person name="Stajich J.E."/>
            <person name="Spatafora J.W."/>
            <person name="Visel A."/>
            <person name="Grigoriev I.V."/>
        </authorList>
    </citation>
    <scope>NUCLEOTIDE SEQUENCE [LARGE SCALE GENOMIC DNA]</scope>
    <source>
        <strain evidence="9 10">JEL800</strain>
    </source>
</reference>
<dbReference type="FunFam" id="1.10.510.10:FF:000571">
    <property type="entry name" value="Maternal embryonic leucine zipper kinase"/>
    <property type="match status" value="1"/>
</dbReference>
<feature type="compositionally biased region" description="Polar residues" evidence="7">
    <location>
        <begin position="48"/>
        <end position="57"/>
    </location>
</feature>
<dbReference type="PANTHER" id="PTHR24345">
    <property type="entry name" value="SERINE/THREONINE-PROTEIN KINASE PLK"/>
    <property type="match status" value="1"/>
</dbReference>
<feature type="compositionally biased region" description="Polar residues" evidence="7">
    <location>
        <begin position="400"/>
        <end position="412"/>
    </location>
</feature>
<dbReference type="PROSITE" id="PS50011">
    <property type="entry name" value="PROTEIN_KINASE_DOM"/>
    <property type="match status" value="1"/>
</dbReference>
<keyword evidence="5 6" id="KW-0067">ATP-binding</keyword>
<evidence type="ECO:0000256" key="7">
    <source>
        <dbReference type="SAM" id="MobiDB-lite"/>
    </source>
</evidence>
<keyword evidence="4 9" id="KW-0418">Kinase</keyword>
<organism evidence="9 10">
    <name type="scientific">Rhizoclosmatium globosum</name>
    <dbReference type="NCBI Taxonomy" id="329046"/>
    <lineage>
        <taxon>Eukaryota</taxon>
        <taxon>Fungi</taxon>
        <taxon>Fungi incertae sedis</taxon>
        <taxon>Chytridiomycota</taxon>
        <taxon>Chytridiomycota incertae sedis</taxon>
        <taxon>Chytridiomycetes</taxon>
        <taxon>Chytridiales</taxon>
        <taxon>Chytriomycetaceae</taxon>
        <taxon>Rhizoclosmatium</taxon>
    </lineage>
</organism>
<dbReference type="FunFam" id="3.30.200.20:FF:000042">
    <property type="entry name" value="Aurora kinase A"/>
    <property type="match status" value="1"/>
</dbReference>
<evidence type="ECO:0000313" key="9">
    <source>
        <dbReference type="EMBL" id="ORY42799.1"/>
    </source>
</evidence>
<dbReference type="Pfam" id="PF00069">
    <property type="entry name" value="Pkinase"/>
    <property type="match status" value="1"/>
</dbReference>
<dbReference type="InterPro" id="IPR017441">
    <property type="entry name" value="Protein_kinase_ATP_BS"/>
</dbReference>
<dbReference type="EMBL" id="MCGO01000027">
    <property type="protein sequence ID" value="ORY42799.1"/>
    <property type="molecule type" value="Genomic_DNA"/>
</dbReference>
<feature type="region of interest" description="Disordered" evidence="7">
    <location>
        <begin position="392"/>
        <end position="441"/>
    </location>
</feature>
<dbReference type="GO" id="GO:0005524">
    <property type="term" value="F:ATP binding"/>
    <property type="evidence" value="ECO:0007669"/>
    <property type="project" value="UniProtKB-UniRule"/>
</dbReference>
<dbReference type="STRING" id="329046.A0A1Y2C6Y8"/>
<evidence type="ECO:0000256" key="1">
    <source>
        <dbReference type="ARBA" id="ARBA00022527"/>
    </source>
</evidence>
<keyword evidence="10" id="KW-1185">Reference proteome</keyword>
<feature type="binding site" evidence="6">
    <location>
        <position position="106"/>
    </location>
    <ligand>
        <name>ATP</name>
        <dbReference type="ChEBI" id="CHEBI:30616"/>
    </ligand>
</feature>
<dbReference type="Gene3D" id="1.10.510.10">
    <property type="entry name" value="Transferase(Phosphotransferase) domain 1"/>
    <property type="match status" value="1"/>
</dbReference>
<feature type="compositionally biased region" description="Polar residues" evidence="7">
    <location>
        <begin position="419"/>
        <end position="441"/>
    </location>
</feature>
<sequence>MLAQTRDRDRERERERERDRLRFDGRTHSSASTPALANQLNAMALAPSASSSTQALARSTPPGDPRFSTRIEDYELGSIIGRGGFAIVHQAVSKHPASYGHEVAIKIIDKAVMNQSNLSERVATELQIHSTLSHPSILHLYTHFQSHTHVYLVTELCTNGELYRYIQRRQNGPYLSEAEARGVMEEIVKGVLYLHSNGIIHRDLKLANVLITRDYHVKIADFGLAVKLNNPEGEQKTMCGTPNYISPEIVSRQPYGLSSDLWSLGCMLVTILTGKPPFDSQAVKSTLDKVSRVEYYLPDSISNEARDLIGRLLMKDPKKRLTLRDILSHRWFSFPRLALKPERPVSNSTETRQHEQYHQPASHDQQHVHKTPSPAGKISNHVESLQQVIPQQQQRYPTQNNSAGVQSGSKNIRNGLPPSGSTPQDRQIHQEQQPLPPSEINTFSTLRLKPTQRKSKQGIICILADGYIFVDFNLKNLILISGDSTLVSFVHPNLMHFPVHLT</sequence>
<dbReference type="InterPro" id="IPR008271">
    <property type="entry name" value="Ser/Thr_kinase_AS"/>
</dbReference>
<dbReference type="InterPro" id="IPR011009">
    <property type="entry name" value="Kinase-like_dom_sf"/>
</dbReference>
<evidence type="ECO:0000259" key="8">
    <source>
        <dbReference type="PROSITE" id="PS50011"/>
    </source>
</evidence>
<keyword evidence="1" id="KW-0723">Serine/threonine-protein kinase</keyword>
<evidence type="ECO:0000256" key="6">
    <source>
        <dbReference type="PROSITE-ProRule" id="PRU10141"/>
    </source>
</evidence>
<dbReference type="Proteomes" id="UP000193642">
    <property type="component" value="Unassembled WGS sequence"/>
</dbReference>
<evidence type="ECO:0000256" key="4">
    <source>
        <dbReference type="ARBA" id="ARBA00022777"/>
    </source>
</evidence>
<keyword evidence="3 6" id="KW-0547">Nucleotide-binding</keyword>
<dbReference type="GO" id="GO:0005634">
    <property type="term" value="C:nucleus"/>
    <property type="evidence" value="ECO:0007669"/>
    <property type="project" value="TreeGrafter"/>
</dbReference>
<dbReference type="OrthoDB" id="408964at2759"/>
<keyword evidence="2" id="KW-0808">Transferase</keyword>
<comment type="caution">
    <text evidence="9">The sequence shown here is derived from an EMBL/GenBank/DDBJ whole genome shotgun (WGS) entry which is preliminary data.</text>
</comment>
<evidence type="ECO:0000313" key="10">
    <source>
        <dbReference type="Proteomes" id="UP000193642"/>
    </source>
</evidence>
<dbReference type="SUPFAM" id="SSF56112">
    <property type="entry name" value="Protein kinase-like (PK-like)"/>
    <property type="match status" value="1"/>
</dbReference>
<feature type="region of interest" description="Disordered" evidence="7">
    <location>
        <begin position="1"/>
        <end position="68"/>
    </location>
</feature>
<name>A0A1Y2C6Y8_9FUNG</name>
<gene>
    <name evidence="9" type="ORF">BCR33DRAFT_281787</name>
</gene>
<dbReference type="InterPro" id="IPR000719">
    <property type="entry name" value="Prot_kinase_dom"/>
</dbReference>
<feature type="compositionally biased region" description="Basic and acidic residues" evidence="7">
    <location>
        <begin position="1"/>
        <end position="27"/>
    </location>
</feature>
<dbReference type="PROSITE" id="PS00108">
    <property type="entry name" value="PROTEIN_KINASE_ST"/>
    <property type="match status" value="1"/>
</dbReference>
<feature type="domain" description="Protein kinase" evidence="8">
    <location>
        <begin position="74"/>
        <end position="332"/>
    </location>
</feature>
<dbReference type="PANTHER" id="PTHR24345:SF91">
    <property type="entry name" value="SERINE_THREONINE-PROTEIN KINASE PLK4"/>
    <property type="match status" value="1"/>
</dbReference>
<evidence type="ECO:0000256" key="3">
    <source>
        <dbReference type="ARBA" id="ARBA00022741"/>
    </source>
</evidence>
<protein>
    <submittedName>
        <fullName evidence="9">Pkinase-domain-containing protein</fullName>
    </submittedName>
</protein>